<reference evidence="1" key="1">
    <citation type="submission" date="2018-02" db="EMBL/GenBank/DDBJ databases">
        <title>Rhizophora mucronata_Transcriptome.</title>
        <authorList>
            <person name="Meera S.P."/>
            <person name="Sreeshan A."/>
            <person name="Augustine A."/>
        </authorList>
    </citation>
    <scope>NUCLEOTIDE SEQUENCE</scope>
    <source>
        <tissue evidence="1">Leaf</tissue>
    </source>
</reference>
<sequence length="30" mass="3743">MDGHFILRWVDYCHYRFRSTFFGRVELSFG</sequence>
<organism evidence="1">
    <name type="scientific">Rhizophora mucronata</name>
    <name type="common">Asiatic mangrove</name>
    <dbReference type="NCBI Taxonomy" id="61149"/>
    <lineage>
        <taxon>Eukaryota</taxon>
        <taxon>Viridiplantae</taxon>
        <taxon>Streptophyta</taxon>
        <taxon>Embryophyta</taxon>
        <taxon>Tracheophyta</taxon>
        <taxon>Spermatophyta</taxon>
        <taxon>Magnoliopsida</taxon>
        <taxon>eudicotyledons</taxon>
        <taxon>Gunneridae</taxon>
        <taxon>Pentapetalae</taxon>
        <taxon>rosids</taxon>
        <taxon>fabids</taxon>
        <taxon>Malpighiales</taxon>
        <taxon>Rhizophoraceae</taxon>
        <taxon>Rhizophora</taxon>
    </lineage>
</organism>
<protein>
    <submittedName>
        <fullName evidence="1">Uncharacterized protein</fullName>
    </submittedName>
</protein>
<dbReference type="AlphaFoldDB" id="A0A2P2Q721"/>
<dbReference type="EMBL" id="GGEC01082298">
    <property type="protein sequence ID" value="MBX62782.1"/>
    <property type="molecule type" value="Transcribed_RNA"/>
</dbReference>
<accession>A0A2P2Q721</accession>
<name>A0A2P2Q721_RHIMU</name>
<proteinExistence type="predicted"/>
<evidence type="ECO:0000313" key="1">
    <source>
        <dbReference type="EMBL" id="MBX62782.1"/>
    </source>
</evidence>